<dbReference type="InterPro" id="IPR006202">
    <property type="entry name" value="Neur_chan_lig-bd"/>
</dbReference>
<organism evidence="2 3">
    <name type="scientific">Gracilimonas halophila</name>
    <dbReference type="NCBI Taxonomy" id="1834464"/>
    <lineage>
        <taxon>Bacteria</taxon>
        <taxon>Pseudomonadati</taxon>
        <taxon>Balneolota</taxon>
        <taxon>Balneolia</taxon>
        <taxon>Balneolales</taxon>
        <taxon>Balneolaceae</taxon>
        <taxon>Gracilimonas</taxon>
    </lineage>
</organism>
<reference evidence="3" key="1">
    <citation type="journal article" date="2019" name="Int. J. Syst. Evol. Microbiol.">
        <title>The Global Catalogue of Microorganisms (GCM) 10K type strain sequencing project: providing services to taxonomists for standard genome sequencing and annotation.</title>
        <authorList>
            <consortium name="The Broad Institute Genomics Platform"/>
            <consortium name="The Broad Institute Genome Sequencing Center for Infectious Disease"/>
            <person name="Wu L."/>
            <person name="Ma J."/>
        </authorList>
    </citation>
    <scope>NUCLEOTIDE SEQUENCE [LARGE SCALE GENOMIC DNA]</scope>
    <source>
        <strain evidence="3">KCTC 52042</strain>
    </source>
</reference>
<evidence type="ECO:0000313" key="2">
    <source>
        <dbReference type="EMBL" id="MFD2533056.1"/>
    </source>
</evidence>
<evidence type="ECO:0000313" key="3">
    <source>
        <dbReference type="Proteomes" id="UP001597460"/>
    </source>
</evidence>
<dbReference type="Pfam" id="PF02931">
    <property type="entry name" value="Neur_chan_LBD"/>
    <property type="match status" value="1"/>
</dbReference>
<keyword evidence="3" id="KW-1185">Reference proteome</keyword>
<accession>A0ABW5JLY7</accession>
<protein>
    <recommendedName>
        <fullName evidence="1">Neurotransmitter-gated ion-channel ligand-binding domain-containing protein</fullName>
    </recommendedName>
</protein>
<proteinExistence type="predicted"/>
<dbReference type="InterPro" id="IPR036734">
    <property type="entry name" value="Neur_chan_lig-bd_sf"/>
</dbReference>
<name>A0ABW5JLY7_9BACT</name>
<dbReference type="SUPFAM" id="SSF63712">
    <property type="entry name" value="Nicotinic receptor ligand binding domain-like"/>
    <property type="match status" value="1"/>
</dbReference>
<comment type="caution">
    <text evidence="2">The sequence shown here is derived from an EMBL/GenBank/DDBJ whole genome shotgun (WGS) entry which is preliminary data.</text>
</comment>
<dbReference type="EMBL" id="JBHULI010000025">
    <property type="protein sequence ID" value="MFD2533056.1"/>
    <property type="molecule type" value="Genomic_DNA"/>
</dbReference>
<feature type="domain" description="Neurotransmitter-gated ion-channel ligand-binding" evidence="1">
    <location>
        <begin position="37"/>
        <end position="155"/>
    </location>
</feature>
<gene>
    <name evidence="2" type="ORF">ACFSVN_11410</name>
</gene>
<dbReference type="Proteomes" id="UP001597460">
    <property type="component" value="Unassembled WGS sequence"/>
</dbReference>
<evidence type="ECO:0000259" key="1">
    <source>
        <dbReference type="Pfam" id="PF02931"/>
    </source>
</evidence>
<sequence length="157" mass="18236">MLIRSACYKTLLLFFLLIDSGIQLYAFQNNVKASPPDYLVTVEPNLYIGRIYNIDLVDESYQIDGSLSYTWFDERLIYDPKSSSTFLTYKDGEAENFMRSEIWVPALEFINIQSSRETNGLEITVKPDGKVIYTEHFSGTFHTQMQSEKYPFDSKTF</sequence>
<dbReference type="Gene3D" id="2.70.170.10">
    <property type="entry name" value="Neurotransmitter-gated ion-channel ligand-binding domain"/>
    <property type="match status" value="1"/>
</dbReference>
<dbReference type="RefSeq" id="WP_390302657.1">
    <property type="nucleotide sequence ID" value="NZ_JBHULI010000025.1"/>
</dbReference>